<organism evidence="2 3">
    <name type="scientific">Apiospora rasikravindrae</name>
    <dbReference type="NCBI Taxonomy" id="990691"/>
    <lineage>
        <taxon>Eukaryota</taxon>
        <taxon>Fungi</taxon>
        <taxon>Dikarya</taxon>
        <taxon>Ascomycota</taxon>
        <taxon>Pezizomycotina</taxon>
        <taxon>Sordariomycetes</taxon>
        <taxon>Xylariomycetidae</taxon>
        <taxon>Amphisphaeriales</taxon>
        <taxon>Apiosporaceae</taxon>
        <taxon>Apiospora</taxon>
    </lineage>
</organism>
<dbReference type="EMBL" id="JAQQWK010000013">
    <property type="protein sequence ID" value="KAK8017844.1"/>
    <property type="molecule type" value="Genomic_DNA"/>
</dbReference>
<comment type="caution">
    <text evidence="2">The sequence shown here is derived from an EMBL/GenBank/DDBJ whole genome shotgun (WGS) entry which is preliminary data.</text>
</comment>
<gene>
    <name evidence="2" type="ORF">PG993_014170</name>
</gene>
<keyword evidence="3" id="KW-1185">Reference proteome</keyword>
<dbReference type="PANTHER" id="PTHR33112:SF1">
    <property type="entry name" value="HETEROKARYON INCOMPATIBILITY DOMAIN-CONTAINING PROTEIN"/>
    <property type="match status" value="1"/>
</dbReference>
<dbReference type="PANTHER" id="PTHR33112">
    <property type="entry name" value="DOMAIN PROTEIN, PUTATIVE-RELATED"/>
    <property type="match status" value="1"/>
</dbReference>
<proteinExistence type="predicted"/>
<reference evidence="2 3" key="1">
    <citation type="submission" date="2023-01" db="EMBL/GenBank/DDBJ databases">
        <title>Analysis of 21 Apiospora genomes using comparative genomics revels a genus with tremendous synthesis potential of carbohydrate active enzymes and secondary metabolites.</title>
        <authorList>
            <person name="Sorensen T."/>
        </authorList>
    </citation>
    <scope>NUCLEOTIDE SEQUENCE [LARGE SCALE GENOMIC DNA]</scope>
    <source>
        <strain evidence="2 3">CBS 33761</strain>
    </source>
</reference>
<accession>A0ABR1RSA2</accession>
<name>A0ABR1RSA2_9PEZI</name>
<dbReference type="Proteomes" id="UP001444661">
    <property type="component" value="Unassembled WGS sequence"/>
</dbReference>
<sequence>METLWSDNELSQQVSMSLGHRDTQQMAACHNSLCEVVTEALIKTMIGSSHWDAGDTVVLTLASSWRGEEGVLLEETGKAMWVNVCSSMICVEECPKSWRIESAIVIVGEEHLEVWVRQPTGRAVLVARGQKGENWEVKGSISILDALAELSDPLKAIVSNLRNKIHVTCVREGCHRRAAGEGAVLSDITTTCCAAVEGELCSDVLIERDVEEMHLEGPHEVIGTKDSLDKIRQRMQRDSTSDIESVMPRLDELTLARLRVAASRSLQSPEGPTLVWDCVEKSLLSWTGEPYLAISYVWSMYDDKAIADAGARLAEDTGYRYIWCDRLCIDQTDQVAVQKEVERMGGIYSTAAAVTVMMEDVEINQPVLRYGLAGIAAVSQEVASRAGEVLRVADAHPWNKRAWTLMEGKRANQLLVVFKHQIFDLGWMHLHFATPDVEAIGRGVTG</sequence>
<feature type="domain" description="Heterokaryon incompatibility" evidence="1">
    <location>
        <begin position="308"/>
        <end position="407"/>
    </location>
</feature>
<evidence type="ECO:0000313" key="2">
    <source>
        <dbReference type="EMBL" id="KAK8017844.1"/>
    </source>
</evidence>
<protein>
    <recommendedName>
        <fullName evidence="1">Heterokaryon incompatibility domain-containing protein</fullName>
    </recommendedName>
</protein>
<dbReference type="InterPro" id="IPR010730">
    <property type="entry name" value="HET"/>
</dbReference>
<evidence type="ECO:0000259" key="1">
    <source>
        <dbReference type="Pfam" id="PF06985"/>
    </source>
</evidence>
<evidence type="ECO:0000313" key="3">
    <source>
        <dbReference type="Proteomes" id="UP001444661"/>
    </source>
</evidence>
<dbReference type="Pfam" id="PF06985">
    <property type="entry name" value="HET"/>
    <property type="match status" value="1"/>
</dbReference>